<name>A0A0D0CDS4_9AGAR</name>
<feature type="transmembrane region" description="Helical" evidence="1">
    <location>
        <begin position="235"/>
        <end position="256"/>
    </location>
</feature>
<feature type="transmembrane region" description="Helical" evidence="1">
    <location>
        <begin position="114"/>
        <end position="135"/>
    </location>
</feature>
<keyword evidence="1" id="KW-0472">Membrane</keyword>
<dbReference type="HOGENOM" id="CLU_044614_2_0_1"/>
<sequence length="353" mass="38525">MDTTYATSLVFSVQVAVLAPIISFALALAVFGFYTLLFGIAFHLLYKNNGLSHRKLQIAWTTLLFLVTTLEALINASSGIDGLVVQCTALQTQDFLPFIKFATQDEKETVMMGLTYTCLIVANSIADSVLIYRMFLVWGSTVWVIAVPVIASVVINGLGLAGSIMQTKGFSNTAIKGNFQLETMGIHYLLSFNYANAVFNLILTLAIAGRIWWFGIWKIRSFDHGGTICKRYQQVIAVVIECGIIYPISLIVHTAVKGSCDKVAIPLDLTATVIQAAGIAPTLIVLRTCLGQSISQKVIDSQNTALAGCSKQFLPQRRWEDAKHFPNLVHAQTASQSEGAVHSTYNIHVADEV</sequence>
<feature type="transmembrane region" description="Helical" evidence="1">
    <location>
        <begin position="142"/>
        <end position="165"/>
    </location>
</feature>
<keyword evidence="3" id="KW-1185">Reference proteome</keyword>
<feature type="transmembrane region" description="Helical" evidence="1">
    <location>
        <begin position="58"/>
        <end position="76"/>
    </location>
</feature>
<proteinExistence type="predicted"/>
<accession>A0A0D0CDS4</accession>
<organism evidence="2 3">
    <name type="scientific">Collybiopsis luxurians FD-317 M1</name>
    <dbReference type="NCBI Taxonomy" id="944289"/>
    <lineage>
        <taxon>Eukaryota</taxon>
        <taxon>Fungi</taxon>
        <taxon>Dikarya</taxon>
        <taxon>Basidiomycota</taxon>
        <taxon>Agaricomycotina</taxon>
        <taxon>Agaricomycetes</taxon>
        <taxon>Agaricomycetidae</taxon>
        <taxon>Agaricales</taxon>
        <taxon>Marasmiineae</taxon>
        <taxon>Omphalotaceae</taxon>
        <taxon>Collybiopsis</taxon>
        <taxon>Collybiopsis luxurians</taxon>
    </lineage>
</organism>
<dbReference type="OrthoDB" id="3019750at2759"/>
<feature type="transmembrane region" description="Helical" evidence="1">
    <location>
        <begin position="185"/>
        <end position="214"/>
    </location>
</feature>
<evidence type="ECO:0000313" key="2">
    <source>
        <dbReference type="EMBL" id="KIK56217.1"/>
    </source>
</evidence>
<feature type="transmembrane region" description="Helical" evidence="1">
    <location>
        <begin position="20"/>
        <end position="46"/>
    </location>
</feature>
<gene>
    <name evidence="2" type="ORF">GYMLUDRAFT_247971</name>
</gene>
<dbReference type="EMBL" id="KN834799">
    <property type="protein sequence ID" value="KIK56217.1"/>
    <property type="molecule type" value="Genomic_DNA"/>
</dbReference>
<evidence type="ECO:0000313" key="3">
    <source>
        <dbReference type="Proteomes" id="UP000053593"/>
    </source>
</evidence>
<dbReference type="AlphaFoldDB" id="A0A0D0CDS4"/>
<reference evidence="2 3" key="1">
    <citation type="submission" date="2014-04" db="EMBL/GenBank/DDBJ databases">
        <title>Evolutionary Origins and Diversification of the Mycorrhizal Mutualists.</title>
        <authorList>
            <consortium name="DOE Joint Genome Institute"/>
            <consortium name="Mycorrhizal Genomics Consortium"/>
            <person name="Kohler A."/>
            <person name="Kuo A."/>
            <person name="Nagy L.G."/>
            <person name="Floudas D."/>
            <person name="Copeland A."/>
            <person name="Barry K.W."/>
            <person name="Cichocki N."/>
            <person name="Veneault-Fourrey C."/>
            <person name="LaButti K."/>
            <person name="Lindquist E.A."/>
            <person name="Lipzen A."/>
            <person name="Lundell T."/>
            <person name="Morin E."/>
            <person name="Murat C."/>
            <person name="Riley R."/>
            <person name="Ohm R."/>
            <person name="Sun H."/>
            <person name="Tunlid A."/>
            <person name="Henrissat B."/>
            <person name="Grigoriev I.V."/>
            <person name="Hibbett D.S."/>
            <person name="Martin F."/>
        </authorList>
    </citation>
    <scope>NUCLEOTIDE SEQUENCE [LARGE SCALE GENOMIC DNA]</scope>
    <source>
        <strain evidence="2 3">FD-317 M1</strain>
    </source>
</reference>
<keyword evidence="1" id="KW-1133">Transmembrane helix</keyword>
<evidence type="ECO:0000256" key="1">
    <source>
        <dbReference type="SAM" id="Phobius"/>
    </source>
</evidence>
<keyword evidence="1" id="KW-0812">Transmembrane</keyword>
<dbReference type="Proteomes" id="UP000053593">
    <property type="component" value="Unassembled WGS sequence"/>
</dbReference>
<protein>
    <submittedName>
        <fullName evidence="2">Uncharacterized protein</fullName>
    </submittedName>
</protein>